<gene>
    <name evidence="2" type="ORF">VPNG_00088</name>
</gene>
<protein>
    <submittedName>
        <fullName evidence="2">Uncharacterized protein</fullName>
    </submittedName>
</protein>
<comment type="caution">
    <text evidence="2">The sequence shown here is derived from an EMBL/GenBank/DDBJ whole genome shotgun (WGS) entry which is preliminary data.</text>
</comment>
<dbReference type="AlphaFoldDB" id="A0A423XPD2"/>
<name>A0A423XPD2_9PEZI</name>
<sequence length="194" mass="20819">MAALSRAPVASLATLNVEASYYFHVEAALLKRDPLPSYALYMTTAMPSSEYRSDEPGKEDVPAESFSTMPRTPSATAMAMAHDDSLEPLLSGLTSRRFEAGGTSAIFEGRRRVDVSPTCSLPGGTRNEGHTTPRGKGPLLLWSAPREDSYETTRQRESEKPGMLAQYTVDGRTGGSALLADTAGVWPLPPRGAL</sequence>
<feature type="region of interest" description="Disordered" evidence="1">
    <location>
        <begin position="117"/>
        <end position="140"/>
    </location>
</feature>
<feature type="region of interest" description="Disordered" evidence="1">
    <location>
        <begin position="48"/>
        <end position="69"/>
    </location>
</feature>
<dbReference type="InParanoid" id="A0A423XPD2"/>
<dbReference type="Proteomes" id="UP000285146">
    <property type="component" value="Unassembled WGS sequence"/>
</dbReference>
<keyword evidence="3" id="KW-1185">Reference proteome</keyword>
<feature type="compositionally biased region" description="Basic and acidic residues" evidence="1">
    <location>
        <begin position="51"/>
        <end position="61"/>
    </location>
</feature>
<evidence type="ECO:0000313" key="2">
    <source>
        <dbReference type="EMBL" id="ROW18375.1"/>
    </source>
</evidence>
<accession>A0A423XPD2</accession>
<evidence type="ECO:0000256" key="1">
    <source>
        <dbReference type="SAM" id="MobiDB-lite"/>
    </source>
</evidence>
<evidence type="ECO:0000313" key="3">
    <source>
        <dbReference type="Proteomes" id="UP000285146"/>
    </source>
</evidence>
<organism evidence="2 3">
    <name type="scientific">Cytospora leucostoma</name>
    <dbReference type="NCBI Taxonomy" id="1230097"/>
    <lineage>
        <taxon>Eukaryota</taxon>
        <taxon>Fungi</taxon>
        <taxon>Dikarya</taxon>
        <taxon>Ascomycota</taxon>
        <taxon>Pezizomycotina</taxon>
        <taxon>Sordariomycetes</taxon>
        <taxon>Sordariomycetidae</taxon>
        <taxon>Diaporthales</taxon>
        <taxon>Cytosporaceae</taxon>
        <taxon>Cytospora</taxon>
    </lineage>
</organism>
<dbReference type="EMBL" id="LKEB01000001">
    <property type="protein sequence ID" value="ROW18375.1"/>
    <property type="molecule type" value="Genomic_DNA"/>
</dbReference>
<reference evidence="2 3" key="1">
    <citation type="submission" date="2015-09" db="EMBL/GenBank/DDBJ databases">
        <title>Host preference determinants of Valsa canker pathogens revealed by comparative genomics.</title>
        <authorList>
            <person name="Yin Z."/>
            <person name="Huang L."/>
        </authorList>
    </citation>
    <scope>NUCLEOTIDE SEQUENCE [LARGE SCALE GENOMIC DNA]</scope>
    <source>
        <strain evidence="2 3">SXYLt</strain>
    </source>
</reference>
<proteinExistence type="predicted"/>